<keyword evidence="5" id="KW-1185">Reference proteome</keyword>
<dbReference type="RefSeq" id="WP_317979462.1">
    <property type="nucleotide sequence ID" value="NZ_BTCL01000004.1"/>
</dbReference>
<comment type="caution">
    <text evidence="4">The sequence shown here is derived from an EMBL/GenBank/DDBJ whole genome shotgun (WGS) entry which is preliminary data.</text>
</comment>
<dbReference type="PROSITE" id="PS50966">
    <property type="entry name" value="ZF_SWIM"/>
    <property type="match status" value="1"/>
</dbReference>
<feature type="domain" description="SWIM-type" evidence="3">
    <location>
        <begin position="55"/>
        <end position="91"/>
    </location>
</feature>
<dbReference type="Pfam" id="PF04434">
    <property type="entry name" value="SWIM"/>
    <property type="match status" value="1"/>
</dbReference>
<keyword evidence="1" id="KW-0863">Zinc-finger</keyword>
<evidence type="ECO:0000313" key="4">
    <source>
        <dbReference type="EMBL" id="GMK44478.1"/>
    </source>
</evidence>
<keyword evidence="1" id="KW-0862">Zinc</keyword>
<feature type="region of interest" description="Disordered" evidence="2">
    <location>
        <begin position="108"/>
        <end position="132"/>
    </location>
</feature>
<dbReference type="InterPro" id="IPR007527">
    <property type="entry name" value="Znf_SWIM"/>
</dbReference>
<gene>
    <name evidence="4" type="ORF">PghCCS26_16060</name>
</gene>
<proteinExistence type="predicted"/>
<organism evidence="4 5">
    <name type="scientific">Paenibacillus glycanilyticus</name>
    <dbReference type="NCBI Taxonomy" id="126569"/>
    <lineage>
        <taxon>Bacteria</taxon>
        <taxon>Bacillati</taxon>
        <taxon>Bacillota</taxon>
        <taxon>Bacilli</taxon>
        <taxon>Bacillales</taxon>
        <taxon>Paenibacillaceae</taxon>
        <taxon>Paenibacillus</taxon>
    </lineage>
</organism>
<accession>A0ABQ6NI98</accession>
<evidence type="ECO:0000256" key="1">
    <source>
        <dbReference type="PROSITE-ProRule" id="PRU00325"/>
    </source>
</evidence>
<reference evidence="4 5" key="1">
    <citation type="submission" date="2023-05" db="EMBL/GenBank/DDBJ databases">
        <title>Draft genome of Paenibacillus sp. CCS26.</title>
        <authorList>
            <person name="Akita H."/>
            <person name="Shinto Y."/>
            <person name="Kimura Z."/>
        </authorList>
    </citation>
    <scope>NUCLEOTIDE SEQUENCE [LARGE SCALE GENOMIC DNA]</scope>
    <source>
        <strain evidence="4 5">CCS26</strain>
    </source>
</reference>
<dbReference type="EMBL" id="BTCL01000004">
    <property type="protein sequence ID" value="GMK44478.1"/>
    <property type="molecule type" value="Genomic_DNA"/>
</dbReference>
<sequence>MTSLTEAYVDSLAPNAGAMKNGRDLVKKNSFPVLRRTEDGTLLFGECKGSGKEPYRCSVDFVQADSPVSRCSCPSRQFPCKHTLGLMYAYALGKPFEQAELPPDIAEKRGKAEKREEKKKETEAAVANGEAPAKRKVNKSALAKKINAQLEGLQLLEKMVLQTVQGGLGNLSKKNIQLLEDQAKELGNYYIPGVQAELRELILLFDEESNREAVYSKAIEQLIRIHSLAKKGKAYLERRLAEPDMPLDTESTLEEQLGHAWQLAELKEYGRARQASELLQLSFLSYTDQARGEYVDAGWWADLQDGTVHATRNLRPFRAAKQLKEEDTVHAVVQTDELYQYPGEINARVRWDKGTFREAAVQDYKAVKEAANGSFTEVIKQVKNIIKNPLANRNPVVLIAYHTIEKSGEGYLFRDKQGKPIPMSSEMIATPARLETIVPLLQEEELRDQAALVMFRHDVDSGRLSAQPMSIITDSRIIRLLY</sequence>
<keyword evidence="1" id="KW-0479">Metal-binding</keyword>
<name>A0ABQ6NI98_9BACL</name>
<dbReference type="Proteomes" id="UP001285921">
    <property type="component" value="Unassembled WGS sequence"/>
</dbReference>
<evidence type="ECO:0000256" key="2">
    <source>
        <dbReference type="SAM" id="MobiDB-lite"/>
    </source>
</evidence>
<evidence type="ECO:0000313" key="5">
    <source>
        <dbReference type="Proteomes" id="UP001285921"/>
    </source>
</evidence>
<feature type="compositionally biased region" description="Basic and acidic residues" evidence="2">
    <location>
        <begin position="108"/>
        <end position="123"/>
    </location>
</feature>
<protein>
    <recommendedName>
        <fullName evidence="3">SWIM-type domain-containing protein</fullName>
    </recommendedName>
</protein>
<evidence type="ECO:0000259" key="3">
    <source>
        <dbReference type="PROSITE" id="PS50966"/>
    </source>
</evidence>